<dbReference type="PROSITE" id="PS51257">
    <property type="entry name" value="PROKAR_LIPOPROTEIN"/>
    <property type="match status" value="1"/>
</dbReference>
<keyword evidence="3" id="KW-1185">Reference proteome</keyword>
<evidence type="ECO:0008006" key="4">
    <source>
        <dbReference type="Google" id="ProtNLM"/>
    </source>
</evidence>
<dbReference type="RefSeq" id="WP_270025188.1">
    <property type="nucleotide sequence ID" value="NZ_JAPDDP010000016.1"/>
</dbReference>
<evidence type="ECO:0000313" key="2">
    <source>
        <dbReference type="EMBL" id="MDA0180879.1"/>
    </source>
</evidence>
<dbReference type="EMBL" id="JAPDDP010000016">
    <property type="protein sequence ID" value="MDA0180879.1"/>
    <property type="molecule type" value="Genomic_DNA"/>
</dbReference>
<evidence type="ECO:0000256" key="1">
    <source>
        <dbReference type="SAM" id="SignalP"/>
    </source>
</evidence>
<dbReference type="SUPFAM" id="SSF51126">
    <property type="entry name" value="Pectin lyase-like"/>
    <property type="match status" value="1"/>
</dbReference>
<comment type="caution">
    <text evidence="2">The sequence shown here is derived from an EMBL/GenBank/DDBJ whole genome shotgun (WGS) entry which is preliminary data.</text>
</comment>
<dbReference type="InterPro" id="IPR011050">
    <property type="entry name" value="Pectin_lyase_fold/virulence"/>
</dbReference>
<organism evidence="2 3">
    <name type="scientific">Solirubrobacter phytolaccae</name>
    <dbReference type="NCBI Taxonomy" id="1404360"/>
    <lineage>
        <taxon>Bacteria</taxon>
        <taxon>Bacillati</taxon>
        <taxon>Actinomycetota</taxon>
        <taxon>Thermoleophilia</taxon>
        <taxon>Solirubrobacterales</taxon>
        <taxon>Solirubrobacteraceae</taxon>
        <taxon>Solirubrobacter</taxon>
    </lineage>
</organism>
<proteinExistence type="predicted"/>
<protein>
    <recommendedName>
        <fullName evidence="4">Right handed beta helix domain-containing protein</fullName>
    </recommendedName>
</protein>
<name>A0A9X3N9F8_9ACTN</name>
<keyword evidence="1" id="KW-0732">Signal</keyword>
<evidence type="ECO:0000313" key="3">
    <source>
        <dbReference type="Proteomes" id="UP001147653"/>
    </source>
</evidence>
<dbReference type="Proteomes" id="UP001147653">
    <property type="component" value="Unassembled WGS sequence"/>
</dbReference>
<sequence length="342" mass="36009">MRRCLTTLLLAGALSGCASGGDRAADPTAPAAHVWVAQGDCDTTPSRARVMTTLAASGSAKACSVEQAWAVAEAGDTIRVACGTYGWQGASGPKQRETKVIGEPGCVRFVGTHECEQVFGAISVFCVLDADHLTLARVTLDSEDVSGLSSCFRVPSGSTDVTVKDLKCHGDQPFVAVNAPGFKWLGGEIGEDDDGLPRTTCSEGGGEPLWLFDEADGAVIDGVVFRKRLIQQTPTPDLPGCGENDGLPHLESIRLEDTDDVTVRNSVFKPGSDAGSGHLFSSKVPDRLTLIGNTFGRVRGSYSMQVPAAPDNWTVLRNTFAQPPLVGSAGGRWEHNRGLARP</sequence>
<gene>
    <name evidence="2" type="ORF">OJ997_11290</name>
</gene>
<dbReference type="AlphaFoldDB" id="A0A9X3N9F8"/>
<accession>A0A9X3N9F8</accession>
<feature type="chain" id="PRO_5040847434" description="Right handed beta helix domain-containing protein" evidence="1">
    <location>
        <begin position="25"/>
        <end position="342"/>
    </location>
</feature>
<reference evidence="2" key="1">
    <citation type="submission" date="2022-10" db="EMBL/GenBank/DDBJ databases">
        <title>The WGS of Solirubrobacter phytolaccae KCTC 29190.</title>
        <authorList>
            <person name="Jiang Z."/>
        </authorList>
    </citation>
    <scope>NUCLEOTIDE SEQUENCE</scope>
    <source>
        <strain evidence="2">KCTC 29190</strain>
    </source>
</reference>
<feature type="signal peptide" evidence="1">
    <location>
        <begin position="1"/>
        <end position="24"/>
    </location>
</feature>